<proteinExistence type="predicted"/>
<sequence length="229" mass="22640">MAAVRFVRADREEELEGSDMRKSGGVETGEGASRVAVSAAVCSQNAGNEERRPTGEGARAVEVAAAARPVKAVELLKMTESTDSAEHHDTEEPGDEIAAFVTSPWRVRATEKATARTAVEAAETSGAMSVLASGGHAHDGTGSSGEAGGSGRSDAKDDGNGGFGEGDVGDSNHTGDQTGVGDDARDGGDDDGTGIDVADGDVGRARDGADSAGGHAGGGVGDDGSGGRA</sequence>
<evidence type="ECO:0000313" key="3">
    <source>
        <dbReference type="Proteomes" id="UP000433483"/>
    </source>
</evidence>
<feature type="region of interest" description="Disordered" evidence="1">
    <location>
        <begin position="1"/>
        <end position="33"/>
    </location>
</feature>
<feature type="compositionally biased region" description="Gly residues" evidence="1">
    <location>
        <begin position="142"/>
        <end position="151"/>
    </location>
</feature>
<evidence type="ECO:0000256" key="1">
    <source>
        <dbReference type="SAM" id="MobiDB-lite"/>
    </source>
</evidence>
<reference evidence="2 3" key="1">
    <citation type="submission" date="2018-08" db="EMBL/GenBank/DDBJ databases">
        <title>Genomic investigation of the strawberry pathogen Phytophthora fragariae indicates pathogenicity is determined by transcriptional variation in three key races.</title>
        <authorList>
            <person name="Adams T.M."/>
            <person name="Armitage A.D."/>
            <person name="Sobczyk M.K."/>
            <person name="Bates H.J."/>
            <person name="Dunwell J.M."/>
            <person name="Nellist C.F."/>
            <person name="Harrison R.J."/>
        </authorList>
    </citation>
    <scope>NUCLEOTIDE SEQUENCE [LARGE SCALE GENOMIC DNA]</scope>
    <source>
        <strain evidence="2 3">NOV-27</strain>
    </source>
</reference>
<dbReference type="EMBL" id="QXGB01001100">
    <property type="protein sequence ID" value="KAE9197115.1"/>
    <property type="molecule type" value="Genomic_DNA"/>
</dbReference>
<organism evidence="2 3">
    <name type="scientific">Phytophthora fragariae</name>
    <dbReference type="NCBI Taxonomy" id="53985"/>
    <lineage>
        <taxon>Eukaryota</taxon>
        <taxon>Sar</taxon>
        <taxon>Stramenopiles</taxon>
        <taxon>Oomycota</taxon>
        <taxon>Peronosporomycetes</taxon>
        <taxon>Peronosporales</taxon>
        <taxon>Peronosporaceae</taxon>
        <taxon>Phytophthora</taxon>
    </lineage>
</organism>
<feature type="region of interest" description="Disordered" evidence="1">
    <location>
        <begin position="131"/>
        <end position="229"/>
    </location>
</feature>
<name>A0A6A3X865_9STRA</name>
<protein>
    <submittedName>
        <fullName evidence="2">Uncharacterized protein</fullName>
    </submittedName>
</protein>
<keyword evidence="3" id="KW-1185">Reference proteome</keyword>
<comment type="caution">
    <text evidence="2">The sequence shown here is derived from an EMBL/GenBank/DDBJ whole genome shotgun (WGS) entry which is preliminary data.</text>
</comment>
<dbReference type="OrthoDB" id="10541237at2759"/>
<dbReference type="AlphaFoldDB" id="A0A6A3X865"/>
<dbReference type="Proteomes" id="UP000433483">
    <property type="component" value="Unassembled WGS sequence"/>
</dbReference>
<evidence type="ECO:0000313" key="2">
    <source>
        <dbReference type="EMBL" id="KAE9197115.1"/>
    </source>
</evidence>
<gene>
    <name evidence="2" type="ORF">PF005_g16639</name>
</gene>
<accession>A0A6A3X865</accession>
<feature type="compositionally biased region" description="Gly residues" evidence="1">
    <location>
        <begin position="214"/>
        <end position="229"/>
    </location>
</feature>